<proteinExistence type="predicted"/>
<evidence type="ECO:0000313" key="1">
    <source>
        <dbReference type="EMBL" id="CAE8693291.1"/>
    </source>
</evidence>
<organism evidence="1 2">
    <name type="scientific">Polarella glacialis</name>
    <name type="common">Dinoflagellate</name>
    <dbReference type="NCBI Taxonomy" id="89957"/>
    <lineage>
        <taxon>Eukaryota</taxon>
        <taxon>Sar</taxon>
        <taxon>Alveolata</taxon>
        <taxon>Dinophyceae</taxon>
        <taxon>Suessiales</taxon>
        <taxon>Suessiaceae</taxon>
        <taxon>Polarella</taxon>
    </lineage>
</organism>
<sequence>MNPLLSKFDSGIFFTKNLFGVWLCVEDCARALILCRHVLAILGPGRCALAFARTRPQSHPAVLTLEAWSQLYESCAALAEQCGLQRDMLAHLLGYRYATFDTEKAQRMFGWSYKPGSEAQFMSVLWQEMMPGSLLSDPLRRDLSRATYVKRVGSDNNNNNIDTAFHARQPIAVLAMDAVYHDGRPNWDEFFHLASLLVLDDGQVALLLAFADDFEENEFFQGLIFIGNHLCEVMAAASSLFGCPPWSVRGEELLWFGLDIAEECGSEVAALTALREREGLSWRANLDELIQGGVHFVLHPGRVSFVRNGDDFSGAVDELTASEIDATQVKKEHLAHLFKNNNNKQKQQQQ</sequence>
<evidence type="ECO:0000313" key="2">
    <source>
        <dbReference type="Proteomes" id="UP000626109"/>
    </source>
</evidence>
<dbReference type="AlphaFoldDB" id="A0A813K5T9"/>
<protein>
    <submittedName>
        <fullName evidence="1">Uncharacterized protein</fullName>
    </submittedName>
</protein>
<accession>A0A813K5T9</accession>
<dbReference type="EMBL" id="CAJNNW010027829">
    <property type="protein sequence ID" value="CAE8693291.1"/>
    <property type="molecule type" value="Genomic_DNA"/>
</dbReference>
<comment type="caution">
    <text evidence="1">The sequence shown here is derived from an EMBL/GenBank/DDBJ whole genome shotgun (WGS) entry which is preliminary data.</text>
</comment>
<dbReference type="Proteomes" id="UP000626109">
    <property type="component" value="Unassembled WGS sequence"/>
</dbReference>
<reference evidence="1" key="1">
    <citation type="submission" date="2021-02" db="EMBL/GenBank/DDBJ databases">
        <authorList>
            <person name="Dougan E. K."/>
            <person name="Rhodes N."/>
            <person name="Thang M."/>
            <person name="Chan C."/>
        </authorList>
    </citation>
    <scope>NUCLEOTIDE SEQUENCE</scope>
</reference>
<name>A0A813K5T9_POLGL</name>
<gene>
    <name evidence="1" type="ORF">PGLA2088_LOCUS28335</name>
</gene>